<proteinExistence type="inferred from homology"/>
<evidence type="ECO:0000313" key="10">
    <source>
        <dbReference type="EMBL" id="RHM15057.1"/>
    </source>
</evidence>
<evidence type="ECO:0000256" key="4">
    <source>
        <dbReference type="ARBA" id="ARBA00022840"/>
    </source>
</evidence>
<protein>
    <recommendedName>
        <fullName evidence="8">Tryptophan--tRNA ligase</fullName>
        <ecNumber evidence="8">6.1.1.2</ecNumber>
    </recommendedName>
    <alternativeName>
        <fullName evidence="8">Tryptophanyl-tRNA synthetase</fullName>
        <shortName evidence="8">TrpRS</shortName>
    </alternativeName>
</protein>
<comment type="similarity">
    <text evidence="1 8 9">Belongs to the class-I aminoacyl-tRNA synthetase family.</text>
</comment>
<dbReference type="InterPro" id="IPR001412">
    <property type="entry name" value="aa-tRNA-synth_I_CS"/>
</dbReference>
<feature type="short sequence motif" description="'KMSKS' region" evidence="8">
    <location>
        <begin position="193"/>
        <end position="197"/>
    </location>
</feature>
<dbReference type="PANTHER" id="PTHR43766">
    <property type="entry name" value="TRYPTOPHAN--TRNA LIGASE, MITOCHONDRIAL"/>
    <property type="match status" value="1"/>
</dbReference>
<accession>A0A415PQP3</accession>
<feature type="binding site" evidence="8">
    <location>
        <begin position="9"/>
        <end position="11"/>
    </location>
    <ligand>
        <name>ATP</name>
        <dbReference type="ChEBI" id="CHEBI:30616"/>
    </ligand>
</feature>
<feature type="binding site" evidence="8">
    <location>
        <position position="184"/>
    </location>
    <ligand>
        <name>ATP</name>
        <dbReference type="ChEBI" id="CHEBI:30616"/>
    </ligand>
</feature>
<dbReference type="RefSeq" id="WP_118365260.1">
    <property type="nucleotide sequence ID" value="NZ_CAUFDR010000092.1"/>
</dbReference>
<dbReference type="InterPro" id="IPR050203">
    <property type="entry name" value="Trp-tRNA_synthetase"/>
</dbReference>
<dbReference type="GO" id="GO:0004830">
    <property type="term" value="F:tryptophan-tRNA ligase activity"/>
    <property type="evidence" value="ECO:0007669"/>
    <property type="project" value="UniProtKB-UniRule"/>
</dbReference>
<dbReference type="SUPFAM" id="SSF52374">
    <property type="entry name" value="Nucleotidylyl transferase"/>
    <property type="match status" value="1"/>
</dbReference>
<dbReference type="GO" id="GO:0005524">
    <property type="term" value="F:ATP binding"/>
    <property type="evidence" value="ECO:0007669"/>
    <property type="project" value="UniProtKB-UniRule"/>
</dbReference>
<evidence type="ECO:0000256" key="8">
    <source>
        <dbReference type="HAMAP-Rule" id="MF_00140"/>
    </source>
</evidence>
<dbReference type="Gene3D" id="1.10.240.10">
    <property type="entry name" value="Tyrosyl-Transfer RNA Synthetase"/>
    <property type="match status" value="1"/>
</dbReference>
<dbReference type="EC" id="6.1.1.2" evidence="8"/>
<keyword evidence="3 8" id="KW-0547">Nucleotide-binding</keyword>
<keyword evidence="5 8" id="KW-0648">Protein biosynthesis</keyword>
<keyword evidence="8" id="KW-0963">Cytoplasm</keyword>
<comment type="function">
    <text evidence="8">Catalyzes the attachment of tryptophan to tRNA(Trp).</text>
</comment>
<dbReference type="PROSITE" id="PS00178">
    <property type="entry name" value="AA_TRNA_LIGASE_I"/>
    <property type="match status" value="1"/>
</dbReference>
<keyword evidence="11" id="KW-1185">Reference proteome</keyword>
<dbReference type="EMBL" id="QRPK01000004">
    <property type="protein sequence ID" value="RHM15057.1"/>
    <property type="molecule type" value="Genomic_DNA"/>
</dbReference>
<feature type="binding site" evidence="8">
    <location>
        <position position="133"/>
    </location>
    <ligand>
        <name>L-tryptophan</name>
        <dbReference type="ChEBI" id="CHEBI:57912"/>
    </ligand>
</feature>
<dbReference type="Pfam" id="PF00579">
    <property type="entry name" value="tRNA-synt_1b"/>
    <property type="match status" value="1"/>
</dbReference>
<gene>
    <name evidence="8 10" type="primary">trpS</name>
    <name evidence="10" type="ORF">DWZ83_01735</name>
</gene>
<dbReference type="NCBIfam" id="TIGR00233">
    <property type="entry name" value="trpS"/>
    <property type="match status" value="1"/>
</dbReference>
<dbReference type="Gene3D" id="3.40.50.620">
    <property type="entry name" value="HUPs"/>
    <property type="match status" value="1"/>
</dbReference>
<feature type="binding site" evidence="8">
    <location>
        <begin position="145"/>
        <end position="147"/>
    </location>
    <ligand>
        <name>ATP</name>
        <dbReference type="ChEBI" id="CHEBI:30616"/>
    </ligand>
</feature>
<keyword evidence="2 8" id="KW-0436">Ligase</keyword>
<evidence type="ECO:0000256" key="7">
    <source>
        <dbReference type="ARBA" id="ARBA00049929"/>
    </source>
</evidence>
<dbReference type="HAMAP" id="MF_00140_B">
    <property type="entry name" value="Trp_tRNA_synth_B"/>
    <property type="match status" value="1"/>
</dbReference>
<keyword evidence="6 8" id="KW-0030">Aminoacyl-tRNA synthetase</keyword>
<dbReference type="InterPro" id="IPR024109">
    <property type="entry name" value="Trp-tRNA-ligase_bac-type"/>
</dbReference>
<reference evidence="10 11" key="1">
    <citation type="submission" date="2018-08" db="EMBL/GenBank/DDBJ databases">
        <title>A genome reference for cultivated species of the human gut microbiota.</title>
        <authorList>
            <person name="Zou Y."/>
            <person name="Xue W."/>
            <person name="Luo G."/>
        </authorList>
    </citation>
    <scope>NUCLEOTIDE SEQUENCE [LARGE SCALE GENOMIC DNA]</scope>
    <source>
        <strain evidence="10 11">AF35-6BH</strain>
    </source>
</reference>
<dbReference type="FunFam" id="1.10.240.10:FF:000002">
    <property type="entry name" value="Tryptophan--tRNA ligase"/>
    <property type="match status" value="1"/>
</dbReference>
<evidence type="ECO:0000313" key="11">
    <source>
        <dbReference type="Proteomes" id="UP000284868"/>
    </source>
</evidence>
<dbReference type="InterPro" id="IPR014729">
    <property type="entry name" value="Rossmann-like_a/b/a_fold"/>
</dbReference>
<evidence type="ECO:0000256" key="5">
    <source>
        <dbReference type="ARBA" id="ARBA00022917"/>
    </source>
</evidence>
<dbReference type="PANTHER" id="PTHR43766:SF1">
    <property type="entry name" value="TRYPTOPHAN--TRNA LIGASE, MITOCHONDRIAL"/>
    <property type="match status" value="1"/>
</dbReference>
<feature type="binding site" evidence="8">
    <location>
        <begin position="17"/>
        <end position="18"/>
    </location>
    <ligand>
        <name>ATP</name>
        <dbReference type="ChEBI" id="CHEBI:30616"/>
    </ligand>
</feature>
<feature type="short sequence motif" description="'HIGH' region" evidence="8">
    <location>
        <begin position="10"/>
        <end position="18"/>
    </location>
</feature>
<dbReference type="CDD" id="cd00806">
    <property type="entry name" value="TrpRS_core"/>
    <property type="match status" value="1"/>
</dbReference>
<dbReference type="OrthoDB" id="9801042at2"/>
<dbReference type="InterPro" id="IPR002306">
    <property type="entry name" value="Trp-tRNA-ligase"/>
</dbReference>
<evidence type="ECO:0000256" key="6">
    <source>
        <dbReference type="ARBA" id="ARBA00023146"/>
    </source>
</evidence>
<dbReference type="GO" id="GO:0006436">
    <property type="term" value="P:tryptophanyl-tRNA aminoacylation"/>
    <property type="evidence" value="ECO:0007669"/>
    <property type="project" value="UniProtKB-UniRule"/>
</dbReference>
<evidence type="ECO:0000256" key="3">
    <source>
        <dbReference type="ARBA" id="ARBA00022741"/>
    </source>
</evidence>
<feature type="binding site" evidence="8">
    <location>
        <begin position="193"/>
        <end position="197"/>
    </location>
    <ligand>
        <name>ATP</name>
        <dbReference type="ChEBI" id="CHEBI:30616"/>
    </ligand>
</feature>
<dbReference type="InterPro" id="IPR002305">
    <property type="entry name" value="aa-tRNA-synth_Ic"/>
</dbReference>
<evidence type="ECO:0000256" key="9">
    <source>
        <dbReference type="RuleBase" id="RU363036"/>
    </source>
</evidence>
<comment type="subcellular location">
    <subcellularLocation>
        <location evidence="8">Cytoplasm</location>
    </subcellularLocation>
</comment>
<dbReference type="GO" id="GO:0005829">
    <property type="term" value="C:cytosol"/>
    <property type="evidence" value="ECO:0007669"/>
    <property type="project" value="TreeGrafter"/>
</dbReference>
<evidence type="ECO:0000256" key="2">
    <source>
        <dbReference type="ARBA" id="ARBA00022598"/>
    </source>
</evidence>
<evidence type="ECO:0000256" key="1">
    <source>
        <dbReference type="ARBA" id="ARBA00005594"/>
    </source>
</evidence>
<sequence>MKRMLSGIKPTGRLTLGNYIGAIRNFVAYQEDYDMYVFIANLHAITVPIERAELKQNTKDLIALYLACGLDPKKATIFLQSDLHEHAELGWILTCNSYVGELQRMTQYKDKTAKGETGITAGLFTYPSLMAADILLYDADYVPVGVDQKQHVELTRDLAERFNHRYGDTFTVPEPLVAKVGAKVYSLQDPRKKMSKSEDNPKGTIDLLDEPSVARKKIMSAVTDSIGIIQYDSEQQPGISNLLTILSSLNNEAIEDIVARYAGKGYGEFKKEVGECVYQFLTQLQSKYKEIIASGMVEKVITEGNDKARQIAHKKIMKVKKKVGFQLF</sequence>
<comment type="catalytic activity">
    <reaction evidence="7 8">
        <text>tRNA(Trp) + L-tryptophan + ATP = L-tryptophyl-tRNA(Trp) + AMP + diphosphate + H(+)</text>
        <dbReference type="Rhea" id="RHEA:24080"/>
        <dbReference type="Rhea" id="RHEA-COMP:9671"/>
        <dbReference type="Rhea" id="RHEA-COMP:9705"/>
        <dbReference type="ChEBI" id="CHEBI:15378"/>
        <dbReference type="ChEBI" id="CHEBI:30616"/>
        <dbReference type="ChEBI" id="CHEBI:33019"/>
        <dbReference type="ChEBI" id="CHEBI:57912"/>
        <dbReference type="ChEBI" id="CHEBI:78442"/>
        <dbReference type="ChEBI" id="CHEBI:78535"/>
        <dbReference type="ChEBI" id="CHEBI:456215"/>
        <dbReference type="EC" id="6.1.1.2"/>
    </reaction>
</comment>
<comment type="subunit">
    <text evidence="8">Homodimer.</text>
</comment>
<comment type="caution">
    <text evidence="10">The sequence shown here is derived from an EMBL/GenBank/DDBJ whole genome shotgun (WGS) entry which is preliminary data.</text>
</comment>
<keyword evidence="4 8" id="KW-0067">ATP-binding</keyword>
<organism evidence="10 11">
    <name type="scientific">Amedibacillus dolichus</name>
    <dbReference type="NCBI Taxonomy" id="31971"/>
    <lineage>
        <taxon>Bacteria</taxon>
        <taxon>Bacillati</taxon>
        <taxon>Bacillota</taxon>
        <taxon>Erysipelotrichia</taxon>
        <taxon>Erysipelotrichales</taxon>
        <taxon>Erysipelotrichaceae</taxon>
        <taxon>Amedibacillus</taxon>
    </lineage>
</organism>
<dbReference type="Proteomes" id="UP000284868">
    <property type="component" value="Unassembled WGS sequence"/>
</dbReference>
<name>A0A415PQP3_9FIRM</name>
<dbReference type="PRINTS" id="PR01039">
    <property type="entry name" value="TRNASYNTHTRP"/>
</dbReference>
<dbReference type="AlphaFoldDB" id="A0A415PQP3"/>